<dbReference type="Pfam" id="PF13673">
    <property type="entry name" value="Acetyltransf_10"/>
    <property type="match status" value="1"/>
</dbReference>
<dbReference type="InterPro" id="IPR050832">
    <property type="entry name" value="Bact_Acetyltransf"/>
</dbReference>
<dbReference type="SUPFAM" id="SSF55729">
    <property type="entry name" value="Acyl-CoA N-acyltransferases (Nat)"/>
    <property type="match status" value="1"/>
</dbReference>
<evidence type="ECO:0000256" key="1">
    <source>
        <dbReference type="ARBA" id="ARBA00022679"/>
    </source>
</evidence>
<dbReference type="RefSeq" id="WP_345533245.1">
    <property type="nucleotide sequence ID" value="NZ_BAABLD010000008.1"/>
</dbReference>
<comment type="caution">
    <text evidence="4">The sequence shown here is derived from an EMBL/GenBank/DDBJ whole genome shotgun (WGS) entry which is preliminary data.</text>
</comment>
<dbReference type="PANTHER" id="PTHR43877">
    <property type="entry name" value="AMINOALKYLPHOSPHONATE N-ACETYLTRANSFERASE-RELATED-RELATED"/>
    <property type="match status" value="1"/>
</dbReference>
<keyword evidence="1" id="KW-0808">Transferase</keyword>
<dbReference type="CDD" id="cd04301">
    <property type="entry name" value="NAT_SF"/>
    <property type="match status" value="1"/>
</dbReference>
<evidence type="ECO:0000313" key="4">
    <source>
        <dbReference type="EMBL" id="GAA5166764.1"/>
    </source>
</evidence>
<proteinExistence type="predicted"/>
<dbReference type="EMBL" id="BAABLD010000008">
    <property type="protein sequence ID" value="GAA5166764.1"/>
    <property type="molecule type" value="Genomic_DNA"/>
</dbReference>
<keyword evidence="2" id="KW-0012">Acyltransferase</keyword>
<reference evidence="5" key="1">
    <citation type="journal article" date="2019" name="Int. J. Syst. Evol. Microbiol.">
        <title>The Global Catalogue of Microorganisms (GCM) 10K type strain sequencing project: providing services to taxonomists for standard genome sequencing and annotation.</title>
        <authorList>
            <consortium name="The Broad Institute Genomics Platform"/>
            <consortium name="The Broad Institute Genome Sequencing Center for Infectious Disease"/>
            <person name="Wu L."/>
            <person name="Ma J."/>
        </authorList>
    </citation>
    <scope>NUCLEOTIDE SEQUENCE [LARGE SCALE GENOMIC DNA]</scope>
    <source>
        <strain evidence="5">JCM 18715</strain>
    </source>
</reference>
<gene>
    <name evidence="4" type="ORF">GCM10025770_24330</name>
</gene>
<feature type="domain" description="N-acetyltransferase" evidence="3">
    <location>
        <begin position="3"/>
        <end position="156"/>
    </location>
</feature>
<protein>
    <recommendedName>
        <fullName evidence="3">N-acetyltransferase domain-containing protein</fullName>
    </recommendedName>
</protein>
<sequence>MPRELRSADAADAFAICTLLRRSITECCVADHANDAERLAAWLRNKTPENVSRWLLSAGNASFVTVQDAAITGFALLNNAGEVALCYVLPEARFTGTGKVLLTAMEDCARQRGLTALRLHSTRSALDFYLRNGFQVTDEAVVVFGITATPLRKTLT</sequence>
<keyword evidence="5" id="KW-1185">Reference proteome</keyword>
<evidence type="ECO:0000313" key="5">
    <source>
        <dbReference type="Proteomes" id="UP001500547"/>
    </source>
</evidence>
<dbReference type="PANTHER" id="PTHR43877:SF2">
    <property type="entry name" value="AMINOALKYLPHOSPHONATE N-ACETYLTRANSFERASE-RELATED"/>
    <property type="match status" value="1"/>
</dbReference>
<evidence type="ECO:0000259" key="3">
    <source>
        <dbReference type="PROSITE" id="PS51186"/>
    </source>
</evidence>
<dbReference type="InterPro" id="IPR016181">
    <property type="entry name" value="Acyl_CoA_acyltransferase"/>
</dbReference>
<organism evidence="4 5">
    <name type="scientific">Viridibacterium curvum</name>
    <dbReference type="NCBI Taxonomy" id="1101404"/>
    <lineage>
        <taxon>Bacteria</taxon>
        <taxon>Pseudomonadati</taxon>
        <taxon>Pseudomonadota</taxon>
        <taxon>Betaproteobacteria</taxon>
        <taxon>Rhodocyclales</taxon>
        <taxon>Rhodocyclaceae</taxon>
        <taxon>Viridibacterium</taxon>
    </lineage>
</organism>
<dbReference type="Proteomes" id="UP001500547">
    <property type="component" value="Unassembled WGS sequence"/>
</dbReference>
<name>A0ABP9QSC1_9RHOO</name>
<evidence type="ECO:0000256" key="2">
    <source>
        <dbReference type="ARBA" id="ARBA00023315"/>
    </source>
</evidence>
<dbReference type="Gene3D" id="3.40.630.30">
    <property type="match status" value="1"/>
</dbReference>
<dbReference type="PROSITE" id="PS51186">
    <property type="entry name" value="GNAT"/>
    <property type="match status" value="1"/>
</dbReference>
<accession>A0ABP9QSC1</accession>
<dbReference type="InterPro" id="IPR000182">
    <property type="entry name" value="GNAT_dom"/>
</dbReference>